<dbReference type="PANTHER" id="PTHR47245">
    <property type="entry name" value="PEPTIDYLPROLYL ISOMERASE"/>
    <property type="match status" value="1"/>
</dbReference>
<dbReference type="InterPro" id="IPR000297">
    <property type="entry name" value="PPIase_PpiC"/>
</dbReference>
<evidence type="ECO:0000313" key="8">
    <source>
        <dbReference type="EMBL" id="BAY80711.1"/>
    </source>
</evidence>
<dbReference type="Pfam" id="PF00639">
    <property type="entry name" value="Rotamase"/>
    <property type="match status" value="1"/>
</dbReference>
<evidence type="ECO:0000259" key="7">
    <source>
        <dbReference type="PROSITE" id="PS50198"/>
    </source>
</evidence>
<dbReference type="GO" id="GO:0003755">
    <property type="term" value="F:peptidyl-prolyl cis-trans isomerase activity"/>
    <property type="evidence" value="ECO:0007669"/>
    <property type="project" value="UniProtKB-KW"/>
</dbReference>
<sequence length="252" mass="28694">MSALLQIGDRAISVDEILPLLKQYGMLPQLLREIVIDNATASITLSEEEVTEAYKQFYQQQQLGDEEQLQDWLKSRGLGREQLDYLVTRTLRLEKFKQDTWGAKVEPYFLQRKEKLDKVIYSLIRVNDIAVAQELYFRVQEDEQPFAELAREYSKGPEAQTGGLIGPVELGVPHPVLAKMLLKSQPGQALPPTRLGDWILIVRLEQFIPAQLDAATHKRLLNEQFETWLQGEISSAIKNSNLSVGENDSKTD</sequence>
<reference evidence="8 9" key="1">
    <citation type="submission" date="2017-06" db="EMBL/GenBank/DDBJ databases">
        <title>Genome sequencing of cyanobaciteial culture collection at National Institute for Environmental Studies (NIES).</title>
        <authorList>
            <person name="Hirose Y."/>
            <person name="Shimura Y."/>
            <person name="Fujisawa T."/>
            <person name="Nakamura Y."/>
            <person name="Kawachi M."/>
        </authorList>
    </citation>
    <scope>NUCLEOTIDE SEQUENCE [LARGE SCALE GENOMIC DNA]</scope>
    <source>
        <strain evidence="8 9">NIES-267</strain>
    </source>
</reference>
<feature type="domain" description="PpiC" evidence="7">
    <location>
        <begin position="114"/>
        <end position="206"/>
    </location>
</feature>
<evidence type="ECO:0000256" key="5">
    <source>
        <dbReference type="ARBA" id="ARBA00023235"/>
    </source>
</evidence>
<dbReference type="PANTHER" id="PTHR47245:SF1">
    <property type="entry name" value="FOLDASE PROTEIN PRSA"/>
    <property type="match status" value="1"/>
</dbReference>
<keyword evidence="5 6" id="KW-0413">Isomerase</keyword>
<evidence type="ECO:0000313" key="9">
    <source>
        <dbReference type="Proteomes" id="UP000218418"/>
    </source>
</evidence>
<evidence type="ECO:0000256" key="4">
    <source>
        <dbReference type="ARBA" id="ARBA00023110"/>
    </source>
</evidence>
<dbReference type="InterPro" id="IPR046357">
    <property type="entry name" value="PPIase_dom_sf"/>
</dbReference>
<evidence type="ECO:0000256" key="6">
    <source>
        <dbReference type="PROSITE-ProRule" id="PRU00278"/>
    </source>
</evidence>
<evidence type="ECO:0000256" key="3">
    <source>
        <dbReference type="ARBA" id="ARBA00022729"/>
    </source>
</evidence>
<evidence type="ECO:0000256" key="1">
    <source>
        <dbReference type="ARBA" id="ARBA00000971"/>
    </source>
</evidence>
<keyword evidence="3" id="KW-0732">Signal</keyword>
<comment type="catalytic activity">
    <reaction evidence="1">
        <text>[protein]-peptidylproline (omega=180) = [protein]-peptidylproline (omega=0)</text>
        <dbReference type="Rhea" id="RHEA:16237"/>
        <dbReference type="Rhea" id="RHEA-COMP:10747"/>
        <dbReference type="Rhea" id="RHEA-COMP:10748"/>
        <dbReference type="ChEBI" id="CHEBI:83833"/>
        <dbReference type="ChEBI" id="CHEBI:83834"/>
        <dbReference type="EC" id="5.2.1.8"/>
    </reaction>
</comment>
<protein>
    <recommendedName>
        <fullName evidence="2">peptidylprolyl isomerase</fullName>
        <ecNumber evidence="2">5.2.1.8</ecNumber>
    </recommendedName>
</protein>
<dbReference type="InterPro" id="IPR050245">
    <property type="entry name" value="PrsA_foldase"/>
</dbReference>
<dbReference type="PROSITE" id="PS50198">
    <property type="entry name" value="PPIC_PPIASE_2"/>
    <property type="match status" value="1"/>
</dbReference>
<dbReference type="EMBL" id="AP018227">
    <property type="protein sequence ID" value="BAY80711.1"/>
    <property type="molecule type" value="Genomic_DNA"/>
</dbReference>
<dbReference type="AlphaFoldDB" id="A0A1Z4LHK5"/>
<dbReference type="SUPFAM" id="SSF109998">
    <property type="entry name" value="Triger factor/SurA peptide-binding domain-like"/>
    <property type="match status" value="1"/>
</dbReference>
<dbReference type="InterPro" id="IPR027304">
    <property type="entry name" value="Trigger_fact/SurA_dom_sf"/>
</dbReference>
<keyword evidence="9" id="KW-1185">Reference proteome</keyword>
<dbReference type="SUPFAM" id="SSF54534">
    <property type="entry name" value="FKBP-like"/>
    <property type="match status" value="1"/>
</dbReference>
<accession>A0A1Z4LHK5</accession>
<dbReference type="Gene3D" id="3.10.50.40">
    <property type="match status" value="1"/>
</dbReference>
<evidence type="ECO:0000256" key="2">
    <source>
        <dbReference type="ARBA" id="ARBA00013194"/>
    </source>
</evidence>
<dbReference type="EC" id="5.2.1.8" evidence="2"/>
<dbReference type="Proteomes" id="UP000218418">
    <property type="component" value="Chromosome"/>
</dbReference>
<organism evidence="8 9">
    <name type="scientific">Calothrix parasitica NIES-267</name>
    <dbReference type="NCBI Taxonomy" id="1973488"/>
    <lineage>
        <taxon>Bacteria</taxon>
        <taxon>Bacillati</taxon>
        <taxon>Cyanobacteriota</taxon>
        <taxon>Cyanophyceae</taxon>
        <taxon>Nostocales</taxon>
        <taxon>Calotrichaceae</taxon>
        <taxon>Calothrix</taxon>
    </lineage>
</organism>
<proteinExistence type="predicted"/>
<keyword evidence="4 6" id="KW-0697">Rotamase</keyword>
<gene>
    <name evidence="8" type="ORF">NIES267_01680</name>
</gene>
<name>A0A1Z4LHK5_9CYAN</name>